<proteinExistence type="inferred from homology"/>
<feature type="domain" description="CobW C-terminal" evidence="6">
    <location>
        <begin position="243"/>
        <end position="338"/>
    </location>
</feature>
<name>A0A1X2H568_SYNRA</name>
<dbReference type="InterPro" id="IPR011629">
    <property type="entry name" value="CobW-like_C"/>
</dbReference>
<dbReference type="SUPFAM" id="SSF90002">
    <property type="entry name" value="Hypothetical protein YjiA, C-terminal domain"/>
    <property type="match status" value="1"/>
</dbReference>
<keyword evidence="3" id="KW-0143">Chaperone</keyword>
<evidence type="ECO:0000256" key="1">
    <source>
        <dbReference type="ARBA" id="ARBA00022741"/>
    </source>
</evidence>
<evidence type="ECO:0000259" key="6">
    <source>
        <dbReference type="SMART" id="SM00833"/>
    </source>
</evidence>
<keyword evidence="8" id="KW-1185">Reference proteome</keyword>
<evidence type="ECO:0000256" key="3">
    <source>
        <dbReference type="ARBA" id="ARBA00023186"/>
    </source>
</evidence>
<dbReference type="Gene3D" id="3.30.1220.10">
    <property type="entry name" value="CobW-like, C-terminal domain"/>
    <property type="match status" value="1"/>
</dbReference>
<protein>
    <submittedName>
        <fullName evidence="7">CobW/HypB/UreG, nucleotide-binding domain-domain-containing protein</fullName>
    </submittedName>
</protein>
<reference evidence="7 8" key="1">
    <citation type="submission" date="2016-07" db="EMBL/GenBank/DDBJ databases">
        <title>Pervasive Adenine N6-methylation of Active Genes in Fungi.</title>
        <authorList>
            <consortium name="DOE Joint Genome Institute"/>
            <person name="Mondo S.J."/>
            <person name="Dannebaum R.O."/>
            <person name="Kuo R.C."/>
            <person name="Labutti K."/>
            <person name="Haridas S."/>
            <person name="Kuo A."/>
            <person name="Salamov A."/>
            <person name="Ahrendt S.R."/>
            <person name="Lipzen A."/>
            <person name="Sullivan W."/>
            <person name="Andreopoulos W.B."/>
            <person name="Clum A."/>
            <person name="Lindquist E."/>
            <person name="Daum C."/>
            <person name="Ramamoorthy G.K."/>
            <person name="Gryganskyi A."/>
            <person name="Culley D."/>
            <person name="Magnuson J.K."/>
            <person name="James T.Y."/>
            <person name="O'Malley M.A."/>
            <person name="Stajich J.E."/>
            <person name="Spatafora J.W."/>
            <person name="Visel A."/>
            <person name="Grigoriev I.V."/>
        </authorList>
    </citation>
    <scope>NUCLEOTIDE SEQUENCE [LARGE SCALE GENOMIC DNA]</scope>
    <source>
        <strain evidence="7 8">NRRL 2496</strain>
    </source>
</reference>
<keyword evidence="2" id="KW-0378">Hydrolase</keyword>
<dbReference type="Pfam" id="PF02492">
    <property type="entry name" value="cobW"/>
    <property type="match status" value="1"/>
</dbReference>
<dbReference type="GO" id="GO:0016787">
    <property type="term" value="F:hydrolase activity"/>
    <property type="evidence" value="ECO:0007669"/>
    <property type="project" value="UniProtKB-KW"/>
</dbReference>
<dbReference type="PANTHER" id="PTHR13748:SF62">
    <property type="entry name" value="COBW DOMAIN-CONTAINING PROTEIN"/>
    <property type="match status" value="1"/>
</dbReference>
<dbReference type="STRING" id="13706.A0A1X2H568"/>
<evidence type="ECO:0000313" key="7">
    <source>
        <dbReference type="EMBL" id="ORY93532.1"/>
    </source>
</evidence>
<dbReference type="SUPFAM" id="SSF52540">
    <property type="entry name" value="P-loop containing nucleoside triphosphate hydrolases"/>
    <property type="match status" value="1"/>
</dbReference>
<evidence type="ECO:0000256" key="4">
    <source>
        <dbReference type="ARBA" id="ARBA00034320"/>
    </source>
</evidence>
<evidence type="ECO:0000313" key="8">
    <source>
        <dbReference type="Proteomes" id="UP000242180"/>
    </source>
</evidence>
<dbReference type="InterPro" id="IPR027417">
    <property type="entry name" value="P-loop_NTPase"/>
</dbReference>
<dbReference type="EMBL" id="MCGN01000009">
    <property type="protein sequence ID" value="ORY93532.1"/>
    <property type="molecule type" value="Genomic_DNA"/>
</dbReference>
<evidence type="ECO:0000256" key="5">
    <source>
        <dbReference type="ARBA" id="ARBA00049117"/>
    </source>
</evidence>
<dbReference type="Proteomes" id="UP000242180">
    <property type="component" value="Unassembled WGS sequence"/>
</dbReference>
<sequence>MRVPVTILTGFLGSGKTTLLNHILEATRAQPNWPKRIGIIENEFAAAFGIENEILHHDKAEDIQSLYEFGWGCVCCSSSGELINALVEIASRNEQVEPQKRIDHVILETTGLADPGPVLRMIELGADGKGTDDIVQHFFVDGIVTLVDSKHFFARLQTSNQNDAFKNEPLAQIQTSDAIILNKTDLVEDTQPLIDFIRKHNPDARVTPTTYGRVGPDAIFNLRQGKRFEPNDQTNRTHDPSVQQTMLLITGAPVDKARVEAMIQTWAGLLGDKLYRIKGVLALKDDPIKYVVQGVGADVVITPTQPWNEDPRDSRLTFIGKDVEESGKALEDDFQACIAE</sequence>
<dbReference type="PANTHER" id="PTHR13748">
    <property type="entry name" value="COBW-RELATED"/>
    <property type="match status" value="1"/>
</dbReference>
<dbReference type="Pfam" id="PF07683">
    <property type="entry name" value="CobW_C"/>
    <property type="match status" value="1"/>
</dbReference>
<dbReference type="InParanoid" id="A0A1X2H568"/>
<dbReference type="OMA" id="IQHVILE"/>
<keyword evidence="1" id="KW-0547">Nucleotide-binding</keyword>
<dbReference type="InterPro" id="IPR036627">
    <property type="entry name" value="CobW-likC_sf"/>
</dbReference>
<dbReference type="SMART" id="SM00833">
    <property type="entry name" value="CobW_C"/>
    <property type="match status" value="1"/>
</dbReference>
<gene>
    <name evidence="7" type="ORF">BCR43DRAFT_566073</name>
</gene>
<comment type="catalytic activity">
    <reaction evidence="5">
        <text>GTP + H2O = GDP + phosphate + H(+)</text>
        <dbReference type="Rhea" id="RHEA:19669"/>
        <dbReference type="ChEBI" id="CHEBI:15377"/>
        <dbReference type="ChEBI" id="CHEBI:15378"/>
        <dbReference type="ChEBI" id="CHEBI:37565"/>
        <dbReference type="ChEBI" id="CHEBI:43474"/>
        <dbReference type="ChEBI" id="CHEBI:58189"/>
    </reaction>
    <physiologicalReaction direction="left-to-right" evidence="5">
        <dbReference type="Rhea" id="RHEA:19670"/>
    </physiologicalReaction>
</comment>
<dbReference type="AlphaFoldDB" id="A0A1X2H568"/>
<dbReference type="CDD" id="cd03112">
    <property type="entry name" value="CobW-like"/>
    <property type="match status" value="1"/>
</dbReference>
<organism evidence="7 8">
    <name type="scientific">Syncephalastrum racemosum</name>
    <name type="common">Filamentous fungus</name>
    <dbReference type="NCBI Taxonomy" id="13706"/>
    <lineage>
        <taxon>Eukaryota</taxon>
        <taxon>Fungi</taxon>
        <taxon>Fungi incertae sedis</taxon>
        <taxon>Mucoromycota</taxon>
        <taxon>Mucoromycotina</taxon>
        <taxon>Mucoromycetes</taxon>
        <taxon>Mucorales</taxon>
        <taxon>Syncephalastraceae</taxon>
        <taxon>Syncephalastrum</taxon>
    </lineage>
</organism>
<dbReference type="GO" id="GO:0000166">
    <property type="term" value="F:nucleotide binding"/>
    <property type="evidence" value="ECO:0007669"/>
    <property type="project" value="UniProtKB-KW"/>
</dbReference>
<comment type="caution">
    <text evidence="7">The sequence shown here is derived from an EMBL/GenBank/DDBJ whole genome shotgun (WGS) entry which is preliminary data.</text>
</comment>
<dbReference type="InterPro" id="IPR003495">
    <property type="entry name" value="CobW/HypB/UreG_nucleotide-bd"/>
</dbReference>
<evidence type="ECO:0000256" key="2">
    <source>
        <dbReference type="ARBA" id="ARBA00022801"/>
    </source>
</evidence>
<dbReference type="GO" id="GO:0005737">
    <property type="term" value="C:cytoplasm"/>
    <property type="evidence" value="ECO:0007669"/>
    <property type="project" value="TreeGrafter"/>
</dbReference>
<dbReference type="InterPro" id="IPR051316">
    <property type="entry name" value="Zinc-reg_GTPase_activator"/>
</dbReference>
<dbReference type="OrthoDB" id="258627at2759"/>
<dbReference type="Gene3D" id="3.40.50.300">
    <property type="entry name" value="P-loop containing nucleotide triphosphate hydrolases"/>
    <property type="match status" value="1"/>
</dbReference>
<accession>A0A1X2H568</accession>
<comment type="similarity">
    <text evidence="4">Belongs to the SIMIBI class G3E GTPase family. ZNG1 subfamily.</text>
</comment>